<reference evidence="3 4" key="1">
    <citation type="submission" date="2021-05" db="EMBL/GenBank/DDBJ databases">
        <title>Genome Assembly of Synthetic Allotetraploid Brassica napus Reveals Homoeologous Exchanges between Subgenomes.</title>
        <authorList>
            <person name="Davis J.T."/>
        </authorList>
    </citation>
    <scope>NUCLEOTIDE SEQUENCE [LARGE SCALE GENOMIC DNA]</scope>
    <source>
        <strain evidence="4">cv. Da-Ae</strain>
        <tissue evidence="3">Seedling</tissue>
    </source>
</reference>
<dbReference type="PANTHER" id="PTHR13468">
    <property type="entry name" value="DEK PROTEIN"/>
    <property type="match status" value="1"/>
</dbReference>
<dbReference type="EMBL" id="JAGKQM010000012">
    <property type="protein sequence ID" value="KAH0900215.1"/>
    <property type="molecule type" value="Genomic_DNA"/>
</dbReference>
<dbReference type="PANTHER" id="PTHR13468:SF16">
    <property type="entry name" value="DEK C-TERMINAL DOMAIN-CONTAINING PROTEIN"/>
    <property type="match status" value="1"/>
</dbReference>
<comment type="caution">
    <text evidence="3">The sequence shown here is derived from an EMBL/GenBank/DDBJ whole genome shotgun (WGS) entry which is preliminary data.</text>
</comment>
<name>A0ABQ8B605_BRANA</name>
<feature type="region of interest" description="Disordered" evidence="1">
    <location>
        <begin position="1"/>
        <end position="91"/>
    </location>
</feature>
<feature type="compositionally biased region" description="Basic and acidic residues" evidence="1">
    <location>
        <begin position="66"/>
        <end position="76"/>
    </location>
</feature>
<protein>
    <recommendedName>
        <fullName evidence="5">DEK C-terminal domain-containing protein</fullName>
    </recommendedName>
</protein>
<feature type="compositionally biased region" description="Low complexity" evidence="1">
    <location>
        <begin position="1"/>
        <end position="13"/>
    </location>
</feature>
<evidence type="ECO:0008006" key="5">
    <source>
        <dbReference type="Google" id="ProtNLM"/>
    </source>
</evidence>
<feature type="region of interest" description="Disordered" evidence="1">
    <location>
        <begin position="232"/>
        <end position="389"/>
    </location>
</feature>
<evidence type="ECO:0000313" key="3">
    <source>
        <dbReference type="EMBL" id="KAH0900215.1"/>
    </source>
</evidence>
<feature type="compositionally biased region" description="Acidic residues" evidence="1">
    <location>
        <begin position="293"/>
        <end position="316"/>
    </location>
</feature>
<dbReference type="EMBL" id="JAGKQM010001161">
    <property type="protein sequence ID" value="KAH0852284.1"/>
    <property type="molecule type" value="Genomic_DNA"/>
</dbReference>
<sequence>MATETLEETTTPEVKSPAKDEIGAGDGPKEREEDEDGSKGGKLEDKDEEEGNVSKNSSVTQSSSERPTRERKKVERFSLPSPTRAIPNKSVSIEKGLGTPLREIPNVKQSLMISVCMSDNVSVAHQLSKRKADGNLILLHTILYGKKAKAQMIKKNISQFSGFVWSEEEEEKQRAKVKEKLDKCIKEKLIFFCDVLDIPINRSHIKKVKVAFKVLEFLESPKATRDVILADQEKEAKERKSTQKKRKSGESSDTPAKRKRQAKKGDHPSDKEVGKDEGDSDSEDSKDTHEEDVTAPEEEDCDHEKTETEEERDEAEDEKKPSDKKTSSKKISSGTKDSKKSAEKSSKRVAKPTSSPAKKQKVDHDDESSKEKSKRQLIKPQAKGSKEKG</sequence>
<feature type="compositionally biased region" description="Basic and acidic residues" evidence="1">
    <location>
        <begin position="263"/>
        <end position="292"/>
    </location>
</feature>
<evidence type="ECO:0000313" key="4">
    <source>
        <dbReference type="Proteomes" id="UP000824890"/>
    </source>
</evidence>
<keyword evidence="4" id="KW-1185">Reference proteome</keyword>
<feature type="compositionally biased region" description="Basic and acidic residues" evidence="1">
    <location>
        <begin position="360"/>
        <end position="371"/>
    </location>
</feature>
<feature type="compositionally biased region" description="Basic and acidic residues" evidence="1">
    <location>
        <begin position="16"/>
        <end position="45"/>
    </location>
</feature>
<evidence type="ECO:0000256" key="1">
    <source>
        <dbReference type="SAM" id="MobiDB-lite"/>
    </source>
</evidence>
<proteinExistence type="predicted"/>
<gene>
    <name evidence="3" type="ORF">HID58_049783</name>
    <name evidence="2" type="ORF">HID58_094084</name>
</gene>
<evidence type="ECO:0000313" key="2">
    <source>
        <dbReference type="EMBL" id="KAH0852284.1"/>
    </source>
</evidence>
<feature type="compositionally biased region" description="Low complexity" evidence="1">
    <location>
        <begin position="53"/>
        <end position="64"/>
    </location>
</feature>
<feature type="compositionally biased region" description="Basic and acidic residues" evidence="1">
    <location>
        <begin position="336"/>
        <end position="346"/>
    </location>
</feature>
<organism evidence="3 4">
    <name type="scientific">Brassica napus</name>
    <name type="common">Rape</name>
    <dbReference type="NCBI Taxonomy" id="3708"/>
    <lineage>
        <taxon>Eukaryota</taxon>
        <taxon>Viridiplantae</taxon>
        <taxon>Streptophyta</taxon>
        <taxon>Embryophyta</taxon>
        <taxon>Tracheophyta</taxon>
        <taxon>Spermatophyta</taxon>
        <taxon>Magnoliopsida</taxon>
        <taxon>eudicotyledons</taxon>
        <taxon>Gunneridae</taxon>
        <taxon>Pentapetalae</taxon>
        <taxon>rosids</taxon>
        <taxon>malvids</taxon>
        <taxon>Brassicales</taxon>
        <taxon>Brassicaceae</taxon>
        <taxon>Brassiceae</taxon>
        <taxon>Brassica</taxon>
    </lineage>
</organism>
<feature type="compositionally biased region" description="Basic and acidic residues" evidence="1">
    <location>
        <begin position="232"/>
        <end position="241"/>
    </location>
</feature>
<dbReference type="Proteomes" id="UP000824890">
    <property type="component" value="Unassembled WGS sequence"/>
</dbReference>
<accession>A0ABQ8B605</accession>
<dbReference type="InterPro" id="IPR044198">
    <property type="entry name" value="DEK"/>
</dbReference>
<feature type="compositionally biased region" description="Basic and acidic residues" evidence="1">
    <location>
        <begin position="317"/>
        <end position="326"/>
    </location>
</feature>